<evidence type="ECO:0000256" key="1">
    <source>
        <dbReference type="SAM" id="MobiDB-lite"/>
    </source>
</evidence>
<dbReference type="Proteomes" id="UP001483337">
    <property type="component" value="Chromosome"/>
</dbReference>
<protein>
    <submittedName>
        <fullName evidence="3">Fasciclin domain-containing protein</fullName>
    </submittedName>
</protein>
<dbReference type="Gene3D" id="2.30.180.10">
    <property type="entry name" value="FAS1 domain"/>
    <property type="match status" value="1"/>
</dbReference>
<reference evidence="3 4" key="1">
    <citation type="submission" date="2024-04" db="EMBL/GenBank/DDBJ databases">
        <title>Okeanomitos corallinicola gen. &amp; sp. nov. (Nostocales, Cyanobacteria), a new toxic marine heterocyst-forming cyanobacterium from a coral reef.</title>
        <authorList>
            <person name="Li H."/>
            <person name="Li R."/>
            <person name="Kang J."/>
            <person name="Hii K.S."/>
            <person name="Mohamed H.F."/>
            <person name="Xu X."/>
            <person name="Luo Z."/>
        </authorList>
    </citation>
    <scope>NUCLEOTIDE SEQUENCE [LARGE SCALE GENOMIC DNA]</scope>
    <source>
        <strain evidence="3 4">TIOX110</strain>
    </source>
</reference>
<proteinExistence type="predicted"/>
<evidence type="ECO:0000313" key="3">
    <source>
        <dbReference type="EMBL" id="WZB89548.1"/>
    </source>
</evidence>
<name>A0ABZ2V1L1_9CYAN</name>
<dbReference type="Pfam" id="PF02469">
    <property type="entry name" value="Fasciclin"/>
    <property type="match status" value="1"/>
</dbReference>
<evidence type="ECO:0000313" key="4">
    <source>
        <dbReference type="Proteomes" id="UP001483337"/>
    </source>
</evidence>
<dbReference type="InterPro" id="IPR050904">
    <property type="entry name" value="Adhesion/Biosynth-related"/>
</dbReference>
<dbReference type="PANTHER" id="PTHR10900:SF77">
    <property type="entry name" value="FI19380P1"/>
    <property type="match status" value="1"/>
</dbReference>
<dbReference type="InterPro" id="IPR000782">
    <property type="entry name" value="FAS1_domain"/>
</dbReference>
<dbReference type="PROSITE" id="PS50213">
    <property type="entry name" value="FAS1"/>
    <property type="match status" value="1"/>
</dbReference>
<dbReference type="RefSeq" id="WP_353932446.1">
    <property type="nucleotide sequence ID" value="NZ_CP150886.1"/>
</dbReference>
<organism evidence="3 4">
    <name type="scientific">Okeanomitos corallinicola TIOX110</name>
    <dbReference type="NCBI Taxonomy" id="3133117"/>
    <lineage>
        <taxon>Bacteria</taxon>
        <taxon>Bacillati</taxon>
        <taxon>Cyanobacteriota</taxon>
        <taxon>Cyanophyceae</taxon>
        <taxon>Nostocales</taxon>
        <taxon>Aphanizomenonaceae</taxon>
        <taxon>Okeanomitos</taxon>
    </lineage>
</organism>
<feature type="domain" description="FAS1" evidence="2">
    <location>
        <begin position="92"/>
        <end position="224"/>
    </location>
</feature>
<accession>A0ABZ2V1L1</accession>
<sequence length="229" mass="24455">MNANYSKLLTKITGIVGLTGVSLLTTLPIHAEEIRNTEQKNEIFLAQSMDNGILNPRPSIFNEPPYNRGERPSVTPTPATQPMEKPTQATETQNVLEVAKSAGSFTILVKALEAAGLTEVLGGDGPFTVFAPTDQAFAKLPQDALMDLLKPQNKEVLVKILTYHVIPGKVMSGDLKAGPVTSVQGDPINVKINSGRDVFVNDGQVIKGDIPASNGVIHVIDNVILPPSL</sequence>
<gene>
    <name evidence="3" type="ORF">WJM97_07640</name>
</gene>
<dbReference type="PANTHER" id="PTHR10900">
    <property type="entry name" value="PERIOSTIN-RELATED"/>
    <property type="match status" value="1"/>
</dbReference>
<dbReference type="EMBL" id="CP150886">
    <property type="protein sequence ID" value="WZB89548.1"/>
    <property type="molecule type" value="Genomic_DNA"/>
</dbReference>
<keyword evidence="4" id="KW-1185">Reference proteome</keyword>
<dbReference type="SMART" id="SM00554">
    <property type="entry name" value="FAS1"/>
    <property type="match status" value="1"/>
</dbReference>
<dbReference type="SUPFAM" id="SSF82153">
    <property type="entry name" value="FAS1 domain"/>
    <property type="match status" value="1"/>
</dbReference>
<feature type="region of interest" description="Disordered" evidence="1">
    <location>
        <begin position="60"/>
        <end position="89"/>
    </location>
</feature>
<evidence type="ECO:0000259" key="2">
    <source>
        <dbReference type="PROSITE" id="PS50213"/>
    </source>
</evidence>
<dbReference type="InterPro" id="IPR036378">
    <property type="entry name" value="FAS1_dom_sf"/>
</dbReference>